<dbReference type="InterPro" id="IPR036781">
    <property type="entry name" value="Smr_assoc-like_sf"/>
</dbReference>
<dbReference type="PROSITE" id="PS50828">
    <property type="entry name" value="SMR"/>
    <property type="match status" value="1"/>
</dbReference>
<evidence type="ECO:0000313" key="4">
    <source>
        <dbReference type="Proteomes" id="UP000321580"/>
    </source>
</evidence>
<feature type="region of interest" description="Disordered" evidence="1">
    <location>
        <begin position="219"/>
        <end position="249"/>
    </location>
</feature>
<dbReference type="AlphaFoldDB" id="A0A5C6RK08"/>
<dbReference type="Gene3D" id="2.60.40.1600">
    <property type="entry name" value="Smr-associated-like"/>
    <property type="match status" value="1"/>
</dbReference>
<dbReference type="SUPFAM" id="SSF158949">
    <property type="entry name" value="Smr-associated domain-like"/>
    <property type="match status" value="1"/>
</dbReference>
<comment type="caution">
    <text evidence="3">The sequence shown here is derived from an EMBL/GenBank/DDBJ whole genome shotgun (WGS) entry which is preliminary data.</text>
</comment>
<gene>
    <name evidence="3" type="ORF">FRY97_12450</name>
</gene>
<dbReference type="EMBL" id="VOOR01000024">
    <property type="protein sequence ID" value="TXB62766.1"/>
    <property type="molecule type" value="Genomic_DNA"/>
</dbReference>
<dbReference type="Proteomes" id="UP000321580">
    <property type="component" value="Unassembled WGS sequence"/>
</dbReference>
<organism evidence="3 4">
    <name type="scientific">Phaeodactylibacter luteus</name>
    <dbReference type="NCBI Taxonomy" id="1564516"/>
    <lineage>
        <taxon>Bacteria</taxon>
        <taxon>Pseudomonadati</taxon>
        <taxon>Bacteroidota</taxon>
        <taxon>Saprospiria</taxon>
        <taxon>Saprospirales</taxon>
        <taxon>Haliscomenobacteraceae</taxon>
        <taxon>Phaeodactylibacter</taxon>
    </lineage>
</organism>
<keyword evidence="4" id="KW-1185">Reference proteome</keyword>
<dbReference type="Pfam" id="PF01713">
    <property type="entry name" value="Smr"/>
    <property type="match status" value="1"/>
</dbReference>
<dbReference type="OrthoDB" id="1524810at2"/>
<evidence type="ECO:0000313" key="3">
    <source>
        <dbReference type="EMBL" id="TXB62766.1"/>
    </source>
</evidence>
<dbReference type="RefSeq" id="WP_147167868.1">
    <property type="nucleotide sequence ID" value="NZ_VOOR01000024.1"/>
</dbReference>
<feature type="domain" description="Smr" evidence="2">
    <location>
        <begin position="301"/>
        <end position="352"/>
    </location>
</feature>
<reference evidence="3 4" key="1">
    <citation type="submission" date="2019-08" db="EMBL/GenBank/DDBJ databases">
        <title>Genome of Phaeodactylibacter luteus.</title>
        <authorList>
            <person name="Bowman J.P."/>
        </authorList>
    </citation>
    <scope>NUCLEOTIDE SEQUENCE [LARGE SCALE GENOMIC DNA]</scope>
    <source>
        <strain evidence="3 4">KCTC 42180</strain>
    </source>
</reference>
<protein>
    <recommendedName>
        <fullName evidence="2">Smr domain-containing protein</fullName>
    </recommendedName>
</protein>
<dbReference type="Gene3D" id="3.30.1370.110">
    <property type="match status" value="1"/>
</dbReference>
<name>A0A5C6RK08_9BACT</name>
<dbReference type="InterPro" id="IPR036063">
    <property type="entry name" value="Smr_dom_sf"/>
</dbReference>
<sequence>MLFSIGTRVKFVHSKDEGVVTALLDNGMVSVKLDEDGFEIPAFLDDIARIDSPLSPPSPTKAKIVPGKKPKIPLPPERPAAESQYLILKSQGLLLAFDPVANLLGQIDAYEMSLINDTRQDFLFSIEIRLGQRLHLRENHKIDRTSVYPLAPALAFGDLNDAPTVYLSCWPLTTQGTGKELAQETRIKPKQFFKRTRTAPLLNKQVHLFTLMDSKLLSGKQEQPPAEDLRDYTLKNKRPSHSQKPQGRGRLRHEVLELASFVPEIDLHIEHLTDNHAKLSNAEILRLQIYHFEQYLYKAIRLGVDRVFIIHGVGKGRLRDAIATRLLQMPDVQSFKNEYHPRYGYGATEVIL</sequence>
<accession>A0A5C6RK08</accession>
<evidence type="ECO:0000256" key="1">
    <source>
        <dbReference type="SAM" id="MobiDB-lite"/>
    </source>
</evidence>
<proteinExistence type="predicted"/>
<dbReference type="InterPro" id="IPR002625">
    <property type="entry name" value="Smr_dom"/>
</dbReference>
<feature type="compositionally biased region" description="Basic residues" evidence="1">
    <location>
        <begin position="235"/>
        <end position="249"/>
    </location>
</feature>
<evidence type="ECO:0000259" key="2">
    <source>
        <dbReference type="PROSITE" id="PS50828"/>
    </source>
</evidence>